<evidence type="ECO:0000256" key="1">
    <source>
        <dbReference type="SAM" id="MobiDB-lite"/>
    </source>
</evidence>
<dbReference type="Proteomes" id="UP000708208">
    <property type="component" value="Unassembled WGS sequence"/>
</dbReference>
<gene>
    <name evidence="2" type="ORF">AFUS01_LOCUS24974</name>
</gene>
<feature type="non-terminal residue" evidence="2">
    <location>
        <position position="27"/>
    </location>
</feature>
<dbReference type="EMBL" id="CAJVCH010317278">
    <property type="protein sequence ID" value="CAG7786405.1"/>
    <property type="molecule type" value="Genomic_DNA"/>
</dbReference>
<keyword evidence="3" id="KW-1185">Reference proteome</keyword>
<accession>A0A8J2KGP6</accession>
<sequence>MSRKFLESVTKPNGLQSKNNASRAVPV</sequence>
<proteinExistence type="predicted"/>
<feature type="region of interest" description="Disordered" evidence="1">
    <location>
        <begin position="1"/>
        <end position="27"/>
    </location>
</feature>
<protein>
    <submittedName>
        <fullName evidence="2">Uncharacterized protein</fullName>
    </submittedName>
</protein>
<reference evidence="2" key="1">
    <citation type="submission" date="2021-06" db="EMBL/GenBank/DDBJ databases">
        <authorList>
            <person name="Hodson N. C."/>
            <person name="Mongue J. A."/>
            <person name="Jaron S. K."/>
        </authorList>
    </citation>
    <scope>NUCLEOTIDE SEQUENCE</scope>
</reference>
<evidence type="ECO:0000313" key="3">
    <source>
        <dbReference type="Proteomes" id="UP000708208"/>
    </source>
</evidence>
<feature type="compositionally biased region" description="Polar residues" evidence="1">
    <location>
        <begin position="10"/>
        <end position="27"/>
    </location>
</feature>
<name>A0A8J2KGP6_9HEXA</name>
<organism evidence="2 3">
    <name type="scientific">Allacma fusca</name>
    <dbReference type="NCBI Taxonomy" id="39272"/>
    <lineage>
        <taxon>Eukaryota</taxon>
        <taxon>Metazoa</taxon>
        <taxon>Ecdysozoa</taxon>
        <taxon>Arthropoda</taxon>
        <taxon>Hexapoda</taxon>
        <taxon>Collembola</taxon>
        <taxon>Symphypleona</taxon>
        <taxon>Sminthuridae</taxon>
        <taxon>Allacma</taxon>
    </lineage>
</organism>
<comment type="caution">
    <text evidence="2">The sequence shown here is derived from an EMBL/GenBank/DDBJ whole genome shotgun (WGS) entry which is preliminary data.</text>
</comment>
<evidence type="ECO:0000313" key="2">
    <source>
        <dbReference type="EMBL" id="CAG7786405.1"/>
    </source>
</evidence>
<dbReference type="AlphaFoldDB" id="A0A8J2KGP6"/>